<evidence type="ECO:0000313" key="1">
    <source>
        <dbReference type="EMBL" id="MBC5652283.1"/>
    </source>
</evidence>
<protein>
    <submittedName>
        <fullName evidence="1">Uncharacterized protein</fullName>
    </submittedName>
</protein>
<accession>A0A8I0DSW7</accession>
<gene>
    <name evidence="1" type="ORF">H8S54_14530</name>
</gene>
<name>A0A8I0DSW7_9FIRM</name>
<evidence type="ECO:0000313" key="2">
    <source>
        <dbReference type="Proteomes" id="UP000652847"/>
    </source>
</evidence>
<comment type="caution">
    <text evidence="1">The sequence shown here is derived from an EMBL/GenBank/DDBJ whole genome shotgun (WGS) entry which is preliminary data.</text>
</comment>
<sequence length="361" mass="41527">MPNYRLLNYNQGDTVATGLYHPKTTAILFDKIWIPSDFRHSQYGRILEYDKIPLSVCVIEEIEESIRSFNEVGFIRKALLEGKKIKEINFKDAEIDGLRIMPYVGQNRPFYTVEEDVLGLEFLFSGSRNVGLKQVVNSFKRIYGIEIVPIYLGHTAFEESLLVHDEEMAQFQLQRYKHNSGINAVFQFDLFPIPNLSEFEKQTTHSAYEVCLSNMPVIVEERLKWKQVLEMRKDAESMKKIHRFRRWVDLELDGKSKNEIIQSLEKAIDDYKYALKKHGVMTAIGGLTTVLSASSTVIEAFSGDFSAQMSAGLAISGGLITYTATQLNDYFEKKREPIALIYDLEKSSMTIMERLKNKLKQ</sequence>
<organism evidence="1 2">
    <name type="scientific">Blautia segnis</name>
    <dbReference type="NCBI Taxonomy" id="2763030"/>
    <lineage>
        <taxon>Bacteria</taxon>
        <taxon>Bacillati</taxon>
        <taxon>Bacillota</taxon>
        <taxon>Clostridia</taxon>
        <taxon>Lachnospirales</taxon>
        <taxon>Lachnospiraceae</taxon>
        <taxon>Blautia</taxon>
    </lineage>
</organism>
<dbReference type="Proteomes" id="UP000652847">
    <property type="component" value="Unassembled WGS sequence"/>
</dbReference>
<dbReference type="RefSeq" id="WP_186901726.1">
    <property type="nucleotide sequence ID" value="NZ_JACOOT010000033.1"/>
</dbReference>
<reference evidence="1 2" key="1">
    <citation type="submission" date="2020-08" db="EMBL/GenBank/DDBJ databases">
        <title>Genome public.</title>
        <authorList>
            <person name="Liu C."/>
            <person name="Sun Q."/>
        </authorList>
    </citation>
    <scope>NUCLEOTIDE SEQUENCE [LARGE SCALE GENOMIC DNA]</scope>
    <source>
        <strain evidence="1 2">BX17</strain>
    </source>
</reference>
<proteinExistence type="predicted"/>
<keyword evidence="2" id="KW-1185">Reference proteome</keyword>
<dbReference type="EMBL" id="JACOOT010000033">
    <property type="protein sequence ID" value="MBC5652283.1"/>
    <property type="molecule type" value="Genomic_DNA"/>
</dbReference>
<dbReference type="AlphaFoldDB" id="A0A8I0DSW7"/>